<feature type="domain" description="C2H2-type" evidence="10">
    <location>
        <begin position="406"/>
        <end position="434"/>
    </location>
</feature>
<evidence type="ECO:0000313" key="11">
    <source>
        <dbReference type="EMBL" id="KAG8182561.1"/>
    </source>
</evidence>
<protein>
    <recommendedName>
        <fullName evidence="10">C2H2-type domain-containing protein</fullName>
    </recommendedName>
</protein>
<dbReference type="SUPFAM" id="SSF57667">
    <property type="entry name" value="beta-beta-alpha zinc fingers"/>
    <property type="match status" value="2"/>
</dbReference>
<dbReference type="GO" id="GO:0003677">
    <property type="term" value="F:DNA binding"/>
    <property type="evidence" value="ECO:0007669"/>
    <property type="project" value="UniProtKB-KW"/>
</dbReference>
<dbReference type="InterPro" id="IPR013087">
    <property type="entry name" value="Znf_C2H2_type"/>
</dbReference>
<reference evidence="11 12" key="1">
    <citation type="journal article" date="2022" name="Nat. Ecol. Evol.">
        <title>A masculinizing supergene underlies an exaggerated male reproductive morph in a spider.</title>
        <authorList>
            <person name="Hendrickx F."/>
            <person name="De Corte Z."/>
            <person name="Sonet G."/>
            <person name="Van Belleghem S.M."/>
            <person name="Kostlbacher S."/>
            <person name="Vangestel C."/>
        </authorList>
    </citation>
    <scope>NUCLEOTIDE SEQUENCE [LARGE SCALE GENOMIC DNA]</scope>
    <source>
        <strain evidence="11">W744_W776</strain>
    </source>
</reference>
<dbReference type="PROSITE" id="PS00028">
    <property type="entry name" value="ZINC_FINGER_C2H2_1"/>
    <property type="match status" value="4"/>
</dbReference>
<evidence type="ECO:0000256" key="5">
    <source>
        <dbReference type="ARBA" id="ARBA00022833"/>
    </source>
</evidence>
<proteinExistence type="predicted"/>
<keyword evidence="6" id="KW-0238">DNA-binding</keyword>
<comment type="subcellular location">
    <subcellularLocation>
        <location evidence="1">Nucleus</location>
    </subcellularLocation>
</comment>
<dbReference type="GO" id="GO:0005634">
    <property type="term" value="C:nucleus"/>
    <property type="evidence" value="ECO:0007669"/>
    <property type="project" value="UniProtKB-SubCell"/>
</dbReference>
<dbReference type="PANTHER" id="PTHR16515">
    <property type="entry name" value="PR DOMAIN ZINC FINGER PROTEIN"/>
    <property type="match status" value="1"/>
</dbReference>
<dbReference type="EMBL" id="JAFNEN010000459">
    <property type="protein sequence ID" value="KAG8182561.1"/>
    <property type="molecule type" value="Genomic_DNA"/>
</dbReference>
<evidence type="ECO:0000256" key="4">
    <source>
        <dbReference type="ARBA" id="ARBA00022771"/>
    </source>
</evidence>
<comment type="caution">
    <text evidence="11">The sequence shown here is derived from an EMBL/GenBank/DDBJ whole genome shotgun (WGS) entry which is preliminary data.</text>
</comment>
<gene>
    <name evidence="11" type="ORF">JTE90_007298</name>
</gene>
<dbReference type="GO" id="GO:0008270">
    <property type="term" value="F:zinc ion binding"/>
    <property type="evidence" value="ECO:0007669"/>
    <property type="project" value="UniProtKB-KW"/>
</dbReference>
<dbReference type="InterPro" id="IPR050331">
    <property type="entry name" value="Zinc_finger"/>
</dbReference>
<evidence type="ECO:0000256" key="1">
    <source>
        <dbReference type="ARBA" id="ARBA00004123"/>
    </source>
</evidence>
<feature type="compositionally biased region" description="Polar residues" evidence="9">
    <location>
        <begin position="106"/>
        <end position="124"/>
    </location>
</feature>
<keyword evidence="3" id="KW-0677">Repeat</keyword>
<feature type="region of interest" description="Disordered" evidence="9">
    <location>
        <begin position="105"/>
        <end position="178"/>
    </location>
</feature>
<feature type="compositionally biased region" description="Low complexity" evidence="9">
    <location>
        <begin position="150"/>
        <end position="165"/>
    </location>
</feature>
<evidence type="ECO:0000256" key="9">
    <source>
        <dbReference type="SAM" id="MobiDB-lite"/>
    </source>
</evidence>
<evidence type="ECO:0000256" key="6">
    <source>
        <dbReference type="ARBA" id="ARBA00023125"/>
    </source>
</evidence>
<dbReference type="PROSITE" id="PS50157">
    <property type="entry name" value="ZINC_FINGER_C2H2_2"/>
    <property type="match status" value="4"/>
</dbReference>
<dbReference type="GO" id="GO:0010468">
    <property type="term" value="P:regulation of gene expression"/>
    <property type="evidence" value="ECO:0007669"/>
    <property type="project" value="TreeGrafter"/>
</dbReference>
<dbReference type="Gene3D" id="3.30.160.60">
    <property type="entry name" value="Classic Zinc Finger"/>
    <property type="match status" value="4"/>
</dbReference>
<keyword evidence="12" id="KW-1185">Reference proteome</keyword>
<evidence type="ECO:0000256" key="8">
    <source>
        <dbReference type="PROSITE-ProRule" id="PRU00042"/>
    </source>
</evidence>
<dbReference type="AlphaFoldDB" id="A0AAV6UFV2"/>
<evidence type="ECO:0000256" key="3">
    <source>
        <dbReference type="ARBA" id="ARBA00022737"/>
    </source>
</evidence>
<dbReference type="Proteomes" id="UP000827092">
    <property type="component" value="Unassembled WGS sequence"/>
</dbReference>
<keyword evidence="4 8" id="KW-0863">Zinc-finger</keyword>
<evidence type="ECO:0000259" key="10">
    <source>
        <dbReference type="PROSITE" id="PS50157"/>
    </source>
</evidence>
<feature type="domain" description="C2H2-type" evidence="10">
    <location>
        <begin position="322"/>
        <end position="349"/>
    </location>
</feature>
<dbReference type="FunFam" id="3.30.160.60:FF:000345">
    <property type="entry name" value="Zinc finger protein Gfi-1"/>
    <property type="match status" value="1"/>
</dbReference>
<keyword evidence="7" id="KW-0539">Nucleus</keyword>
<feature type="domain" description="C2H2-type" evidence="10">
    <location>
        <begin position="350"/>
        <end position="377"/>
    </location>
</feature>
<dbReference type="InterPro" id="IPR036236">
    <property type="entry name" value="Znf_C2H2_sf"/>
</dbReference>
<keyword evidence="5" id="KW-0862">Zinc</keyword>
<accession>A0AAV6UFV2</accession>
<dbReference type="Pfam" id="PF00096">
    <property type="entry name" value="zf-C2H2"/>
    <property type="match status" value="4"/>
</dbReference>
<keyword evidence="2" id="KW-0479">Metal-binding</keyword>
<dbReference type="PANTHER" id="PTHR16515:SF49">
    <property type="entry name" value="GASTRULA ZINC FINGER PROTEIN XLCGF49.1-LIKE-RELATED"/>
    <property type="match status" value="1"/>
</dbReference>
<evidence type="ECO:0000313" key="12">
    <source>
        <dbReference type="Proteomes" id="UP000827092"/>
    </source>
</evidence>
<dbReference type="SMART" id="SM00355">
    <property type="entry name" value="ZnF_C2H2"/>
    <property type="match status" value="4"/>
</dbReference>
<evidence type="ECO:0000256" key="2">
    <source>
        <dbReference type="ARBA" id="ARBA00022723"/>
    </source>
</evidence>
<organism evidence="11 12">
    <name type="scientific">Oedothorax gibbosus</name>
    <dbReference type="NCBI Taxonomy" id="931172"/>
    <lineage>
        <taxon>Eukaryota</taxon>
        <taxon>Metazoa</taxon>
        <taxon>Ecdysozoa</taxon>
        <taxon>Arthropoda</taxon>
        <taxon>Chelicerata</taxon>
        <taxon>Arachnida</taxon>
        <taxon>Araneae</taxon>
        <taxon>Araneomorphae</taxon>
        <taxon>Entelegynae</taxon>
        <taxon>Araneoidea</taxon>
        <taxon>Linyphiidae</taxon>
        <taxon>Erigoninae</taxon>
        <taxon>Oedothorax</taxon>
    </lineage>
</organism>
<sequence>MPRSFLIKKNFSSLHSRGGQRCQNSEMERPLESNICEKSFETSSLPKPSFENGIHNRLFHETLLTEQNLQNFLRLCCYFVPLTQTSLTNAKSDFTKHYEKLIAATHASNRPNTSVEPTPQSNRLGTPDEQILLTNHQRTPEESRPRGNHPRTPNETTNPSNSPNETKPRIWRPAFSEEPEKLIDQQLSKENYSRRCTVSEDSKCSINIKTYAGCYPTSRPQNKPCLSLVPKNSQAYGRNKNSAFEKLGAYRGLKTEQSFLGNRIVSSPKPLMPITQFVKQNQINDIENRSTSNIFESSKQELVDYGAKAINSRVSSTGCKTFTCKECGKVFKRSSTLSTHLLIHFNIRPYPCTHCGKRFHQKSDMKKHTYIHTGEKPHKCEICGKGFSQSSNLITHSRKHSGFKPFSCPACDRTFQRKMDLVRHVDTKHNPASIDYTSTMQSTDMCV</sequence>
<dbReference type="FunFam" id="3.30.160.60:FF:000432">
    <property type="entry name" value="zinc finger protein Gfi-1b isoform X1"/>
    <property type="match status" value="1"/>
</dbReference>
<evidence type="ECO:0000256" key="7">
    <source>
        <dbReference type="ARBA" id="ARBA00023242"/>
    </source>
</evidence>
<feature type="domain" description="C2H2-type" evidence="10">
    <location>
        <begin position="378"/>
        <end position="405"/>
    </location>
</feature>
<name>A0AAV6UFV2_9ARAC</name>
<dbReference type="FunFam" id="3.30.160.60:FF:000045">
    <property type="entry name" value="ZFP69 zinc finger protein B"/>
    <property type="match status" value="1"/>
</dbReference>